<proteinExistence type="predicted"/>
<dbReference type="GO" id="GO:0008270">
    <property type="term" value="F:zinc ion binding"/>
    <property type="evidence" value="ECO:0007669"/>
    <property type="project" value="UniProtKB-KW"/>
</dbReference>
<accession>A0A813HYB1</accession>
<evidence type="ECO:0000313" key="6">
    <source>
        <dbReference type="EMBL" id="CAE8642393.1"/>
    </source>
</evidence>
<sequence length="681" mass="73789">MALPGSESAGPDSLSEELQCRYCLLAGGGTDAEKGEHRLVSPCSCVGGQRWVHLRCLRRWQRSVLTSQAPHLPPEADDIRATKCNVCLQPFAFPPQSRHEMLRDSCGSDLADLIRPSSLILTSPRLSQELQASLRAGQTRRTISDFVHWCRSAFLIHQVAPRQVILALPDVSSIDAALDLVDADGLLVLHGRRYKLLPEALGPALRRLAALRPPEPPPEPSSEPPAEPPAPPAEPPAPPAEPPAPPAPPALPASSAAVSDIPHEVQDADHARWLQLLEMATPVLPAVEGGVEGEPAIDALAGMGIRESLQRAREQIPARLRLEAEVGDFAEDAVMAVNLSRPIPYSDLSCDSQEVLRSACEAAAKAVGKLSFGTLSAVSGRTLSAVTAEEAQAAVRAVPLRHFLGGPCDQVRSLVICKAPLLQRSLLGRQLQSLDAVCSTQLVTALAEAAVMTLRQQATSGPQTSFAASSSSSSTSELNILGQGPAKRRRLWRKSRPNELFTNSGIPEDETGENPLLVFWGEARWSRTQLLAEVARKDWGLCEAVAEDLPWAVSSNRTPGAYGRLWMRLVGRDAPNISERRPRYAPDEEAAEPGSLAVWALAVGSLPRGHADNDRGINEQENNCLMRYHKAWADHDPLANLVTLAGAEALVVHPWARLYQDRAICTDHFEWDYIEFEIQLG</sequence>
<evidence type="ECO:0000313" key="7">
    <source>
        <dbReference type="Proteomes" id="UP000654075"/>
    </source>
</evidence>
<dbReference type="InterPro" id="IPR011016">
    <property type="entry name" value="Znf_RING-CH"/>
</dbReference>
<evidence type="ECO:0000259" key="5">
    <source>
        <dbReference type="PROSITE" id="PS51292"/>
    </source>
</evidence>
<dbReference type="Gene3D" id="3.30.40.10">
    <property type="entry name" value="Zinc/RING finger domain, C3HC4 (zinc finger)"/>
    <property type="match status" value="1"/>
</dbReference>
<evidence type="ECO:0000256" key="3">
    <source>
        <dbReference type="ARBA" id="ARBA00022833"/>
    </source>
</evidence>
<dbReference type="PROSITE" id="PS51292">
    <property type="entry name" value="ZF_RING_CH"/>
    <property type="match status" value="1"/>
</dbReference>
<protein>
    <recommendedName>
        <fullName evidence="5">RING-CH-type domain-containing protein</fullName>
    </recommendedName>
</protein>
<evidence type="ECO:0000256" key="1">
    <source>
        <dbReference type="ARBA" id="ARBA00022723"/>
    </source>
</evidence>
<reference evidence="6" key="1">
    <citation type="submission" date="2021-02" db="EMBL/GenBank/DDBJ databases">
        <authorList>
            <person name="Dougan E. K."/>
            <person name="Rhodes N."/>
            <person name="Thang M."/>
            <person name="Chan C."/>
        </authorList>
    </citation>
    <scope>NUCLEOTIDE SEQUENCE</scope>
</reference>
<keyword evidence="7" id="KW-1185">Reference proteome</keyword>
<evidence type="ECO:0000256" key="4">
    <source>
        <dbReference type="SAM" id="MobiDB-lite"/>
    </source>
</evidence>
<dbReference type="SMART" id="SM00744">
    <property type="entry name" value="RINGv"/>
    <property type="match status" value="1"/>
</dbReference>
<dbReference type="OMA" id="ERICRYC"/>
<evidence type="ECO:0000256" key="2">
    <source>
        <dbReference type="ARBA" id="ARBA00022771"/>
    </source>
</evidence>
<dbReference type="SUPFAM" id="SSF143456">
    <property type="entry name" value="VC0467-like"/>
    <property type="match status" value="1"/>
</dbReference>
<name>A0A813HYB1_POLGL</name>
<feature type="domain" description="RING-CH-type" evidence="5">
    <location>
        <begin position="12"/>
        <end position="94"/>
    </location>
</feature>
<organism evidence="6 7">
    <name type="scientific">Polarella glacialis</name>
    <name type="common">Dinoflagellate</name>
    <dbReference type="NCBI Taxonomy" id="89957"/>
    <lineage>
        <taxon>Eukaryota</taxon>
        <taxon>Sar</taxon>
        <taxon>Alveolata</taxon>
        <taxon>Dinophyceae</taxon>
        <taxon>Suessiales</taxon>
        <taxon>Suessiaceae</taxon>
        <taxon>Polarella</taxon>
    </lineage>
</organism>
<keyword evidence="2" id="KW-0863">Zinc-finger</keyword>
<feature type="region of interest" description="Disordered" evidence="4">
    <location>
        <begin position="210"/>
        <end position="256"/>
    </location>
</feature>
<dbReference type="InterPro" id="IPR013083">
    <property type="entry name" value="Znf_RING/FYVE/PHD"/>
</dbReference>
<dbReference type="Proteomes" id="UP000654075">
    <property type="component" value="Unassembled WGS sequence"/>
</dbReference>
<keyword evidence="3" id="KW-0862">Zinc</keyword>
<feature type="compositionally biased region" description="Pro residues" evidence="4">
    <location>
        <begin position="213"/>
        <end position="251"/>
    </location>
</feature>
<dbReference type="Pfam" id="PF12906">
    <property type="entry name" value="RINGv"/>
    <property type="match status" value="1"/>
</dbReference>
<dbReference type="EMBL" id="CAJNNV010033155">
    <property type="protein sequence ID" value="CAE8642393.1"/>
    <property type="molecule type" value="Genomic_DNA"/>
</dbReference>
<dbReference type="OrthoDB" id="264354at2759"/>
<comment type="caution">
    <text evidence="6">The sequence shown here is derived from an EMBL/GenBank/DDBJ whole genome shotgun (WGS) entry which is preliminary data.</text>
</comment>
<dbReference type="AlphaFoldDB" id="A0A813HYB1"/>
<dbReference type="SUPFAM" id="SSF57850">
    <property type="entry name" value="RING/U-box"/>
    <property type="match status" value="1"/>
</dbReference>
<keyword evidence="1" id="KW-0479">Metal-binding</keyword>
<gene>
    <name evidence="6" type="ORF">PGLA1383_LOCUS56895</name>
</gene>